<evidence type="ECO:0000313" key="2">
    <source>
        <dbReference type="EMBL" id="KAF7770855.1"/>
    </source>
</evidence>
<keyword evidence="1" id="KW-0812">Transmembrane</keyword>
<dbReference type="AlphaFoldDB" id="A0A8H7KF17"/>
<reference evidence="2 3" key="1">
    <citation type="journal article" name="Sci. Rep.">
        <title>Telomere-to-telomere assembled and centromere annotated genomes of the two main subspecies of the button mushroom Agaricus bisporus reveal especially polymorphic chromosome ends.</title>
        <authorList>
            <person name="Sonnenberg A.S.M."/>
            <person name="Sedaghat-Telgerd N."/>
            <person name="Lavrijssen B."/>
            <person name="Ohm R.A."/>
            <person name="Hendrickx P.M."/>
            <person name="Scholtmeijer K."/>
            <person name="Baars J.J.P."/>
            <person name="van Peer A."/>
        </authorList>
    </citation>
    <scope>NUCLEOTIDE SEQUENCE [LARGE SCALE GENOMIC DNA]</scope>
    <source>
        <strain evidence="2 3">H119_p4</strain>
    </source>
</reference>
<name>A0A8H7KF17_AGABI</name>
<dbReference type="Proteomes" id="UP000629468">
    <property type="component" value="Unassembled WGS sequence"/>
</dbReference>
<keyword evidence="1" id="KW-1133">Transmembrane helix</keyword>
<feature type="transmembrane region" description="Helical" evidence="1">
    <location>
        <begin position="82"/>
        <end position="103"/>
    </location>
</feature>
<sequence>MDRAVLKAAVVWVYLAGMAQTGLALLDLHNVYLGRFFGEREKITEIRTDHLWLSITASTAAVAVVIQSLYAYRIYLISKKRWLTILIICMSLGQLASGILGTICYTRTASYDQNFGFTWPNFELLYNHTCEIGFDWVRTLYLILSNITRR</sequence>
<protein>
    <submittedName>
        <fullName evidence="2">Uncharacterized protein</fullName>
    </submittedName>
</protein>
<evidence type="ECO:0000256" key="1">
    <source>
        <dbReference type="SAM" id="Phobius"/>
    </source>
</evidence>
<organism evidence="2 3">
    <name type="scientific">Agaricus bisporus var. burnettii</name>
    <dbReference type="NCBI Taxonomy" id="192524"/>
    <lineage>
        <taxon>Eukaryota</taxon>
        <taxon>Fungi</taxon>
        <taxon>Dikarya</taxon>
        <taxon>Basidiomycota</taxon>
        <taxon>Agaricomycotina</taxon>
        <taxon>Agaricomycetes</taxon>
        <taxon>Agaricomycetidae</taxon>
        <taxon>Agaricales</taxon>
        <taxon>Agaricineae</taxon>
        <taxon>Agaricaceae</taxon>
        <taxon>Agaricus</taxon>
    </lineage>
</organism>
<feature type="transmembrane region" description="Helical" evidence="1">
    <location>
        <begin position="51"/>
        <end position="70"/>
    </location>
</feature>
<proteinExistence type="predicted"/>
<evidence type="ECO:0000313" key="3">
    <source>
        <dbReference type="Proteomes" id="UP000629468"/>
    </source>
</evidence>
<dbReference type="EMBL" id="JABXXO010000009">
    <property type="protein sequence ID" value="KAF7770855.1"/>
    <property type="molecule type" value="Genomic_DNA"/>
</dbReference>
<gene>
    <name evidence="2" type="ORF">Agabi119p4_6829</name>
</gene>
<comment type="caution">
    <text evidence="2">The sequence shown here is derived from an EMBL/GenBank/DDBJ whole genome shotgun (WGS) entry which is preliminary data.</text>
</comment>
<feature type="transmembrane region" description="Helical" evidence="1">
    <location>
        <begin position="12"/>
        <end position="31"/>
    </location>
</feature>
<keyword evidence="1" id="KW-0472">Membrane</keyword>
<accession>A0A8H7KF17</accession>